<feature type="compositionally biased region" description="Low complexity" evidence="1">
    <location>
        <begin position="145"/>
        <end position="155"/>
    </location>
</feature>
<proteinExistence type="predicted"/>
<keyword evidence="3" id="KW-1185">Reference proteome</keyword>
<feature type="compositionally biased region" description="Low complexity" evidence="1">
    <location>
        <begin position="60"/>
        <end position="73"/>
    </location>
</feature>
<comment type="caution">
    <text evidence="2">The sequence shown here is derived from an EMBL/GenBank/DDBJ whole genome shotgun (WGS) entry which is preliminary data.</text>
</comment>
<dbReference type="Proteomes" id="UP001281761">
    <property type="component" value="Unassembled WGS sequence"/>
</dbReference>
<reference evidence="2 3" key="1">
    <citation type="journal article" date="2022" name="bioRxiv">
        <title>Genomics of Preaxostyla Flagellates Illuminates Evolutionary Transitions and the Path Towards Mitochondrial Loss.</title>
        <authorList>
            <person name="Novak L.V.F."/>
            <person name="Treitli S.C."/>
            <person name="Pyrih J."/>
            <person name="Halakuc P."/>
            <person name="Pipaliya S.V."/>
            <person name="Vacek V."/>
            <person name="Brzon O."/>
            <person name="Soukal P."/>
            <person name="Eme L."/>
            <person name="Dacks J.B."/>
            <person name="Karnkowska A."/>
            <person name="Elias M."/>
            <person name="Hampl V."/>
        </authorList>
    </citation>
    <scope>NUCLEOTIDE SEQUENCE [LARGE SCALE GENOMIC DNA]</scope>
    <source>
        <strain evidence="2">NAU3</strain>
        <tissue evidence="2">Gut</tissue>
    </source>
</reference>
<organism evidence="2 3">
    <name type="scientific">Blattamonas nauphoetae</name>
    <dbReference type="NCBI Taxonomy" id="2049346"/>
    <lineage>
        <taxon>Eukaryota</taxon>
        <taxon>Metamonada</taxon>
        <taxon>Preaxostyla</taxon>
        <taxon>Oxymonadida</taxon>
        <taxon>Blattamonas</taxon>
    </lineage>
</organism>
<feature type="compositionally biased region" description="Pro residues" evidence="1">
    <location>
        <begin position="156"/>
        <end position="167"/>
    </location>
</feature>
<feature type="region of interest" description="Disordered" evidence="1">
    <location>
        <begin position="56"/>
        <end position="85"/>
    </location>
</feature>
<dbReference type="EMBL" id="JARBJD010000093">
    <property type="protein sequence ID" value="KAK2953337.1"/>
    <property type="molecule type" value="Genomic_DNA"/>
</dbReference>
<protein>
    <submittedName>
        <fullName evidence="2">Uncharacterized protein</fullName>
    </submittedName>
</protein>
<gene>
    <name evidence="2" type="ORF">BLNAU_11800</name>
</gene>
<feature type="region of interest" description="Disordered" evidence="1">
    <location>
        <begin position="1"/>
        <end position="25"/>
    </location>
</feature>
<accession>A0ABQ9XRF5</accession>
<sequence length="296" mass="32344">MKSADWLFLDETDTPWPAPSPDCGDLSEMEEFSEDDLCEWINDLDDDFDDLDENIESEETPLPSSTNPTTPSTWKENPQSFPHSPAALLDDLTASTAAVLSSHCTQPAPAVPGAIRKCASSVAAPTQPKQEWVVLRKHPSQCHSSLPTLPSTLPVSLPPPHGFPLPPTLTFTTQADQLSLTPTQPPPPLAPTAMWVCPRGNARPVLVHPLPVKQETLSEASKLVLCERLRVSLECLEEVLQAKDAQLLRGYLSLFPTLTSTETFVGTVMHNLCKKKSIAWLTVDNVCFVPSVHLLS</sequence>
<evidence type="ECO:0000313" key="2">
    <source>
        <dbReference type="EMBL" id="KAK2953337.1"/>
    </source>
</evidence>
<name>A0ABQ9XRF5_9EUKA</name>
<evidence type="ECO:0000256" key="1">
    <source>
        <dbReference type="SAM" id="MobiDB-lite"/>
    </source>
</evidence>
<evidence type="ECO:0000313" key="3">
    <source>
        <dbReference type="Proteomes" id="UP001281761"/>
    </source>
</evidence>
<feature type="region of interest" description="Disordered" evidence="1">
    <location>
        <begin position="145"/>
        <end position="168"/>
    </location>
</feature>